<evidence type="ECO:0000256" key="1">
    <source>
        <dbReference type="ARBA" id="ARBA00001933"/>
    </source>
</evidence>
<dbReference type="InterPro" id="IPR002129">
    <property type="entry name" value="PyrdxlP-dep_de-COase"/>
</dbReference>
<dbReference type="PANTHER" id="PTHR11999">
    <property type="entry name" value="GROUP II PYRIDOXAL-5-PHOSPHATE DECARBOXYLASE"/>
    <property type="match status" value="1"/>
</dbReference>
<dbReference type="GO" id="GO:0030170">
    <property type="term" value="F:pyridoxal phosphate binding"/>
    <property type="evidence" value="ECO:0007669"/>
    <property type="project" value="InterPro"/>
</dbReference>
<evidence type="ECO:0000256" key="2">
    <source>
        <dbReference type="ARBA" id="ARBA00009533"/>
    </source>
</evidence>
<dbReference type="RefSeq" id="WP_165143649.1">
    <property type="nucleotide sequence ID" value="NZ_JAALLT010000004.1"/>
</dbReference>
<reference evidence="8 9" key="1">
    <citation type="submission" date="2020-02" db="EMBL/GenBank/DDBJ databases">
        <title>Balneolaceae bacterium YR4-1, complete genome.</title>
        <authorList>
            <person name="Li Y."/>
            <person name="Wu S."/>
        </authorList>
    </citation>
    <scope>NUCLEOTIDE SEQUENCE [LARGE SCALE GENOMIC DNA]</scope>
    <source>
        <strain evidence="8 9">YR4-1</strain>
    </source>
</reference>
<dbReference type="GO" id="GO:0008483">
    <property type="term" value="F:transaminase activity"/>
    <property type="evidence" value="ECO:0007669"/>
    <property type="project" value="UniProtKB-KW"/>
</dbReference>
<dbReference type="Gene3D" id="3.40.640.10">
    <property type="entry name" value="Type I PLP-dependent aspartate aminotransferase-like (Major domain)"/>
    <property type="match status" value="1"/>
</dbReference>
<keyword evidence="5 7" id="KW-0456">Lyase</keyword>
<evidence type="ECO:0000313" key="9">
    <source>
        <dbReference type="Proteomes" id="UP000473278"/>
    </source>
</evidence>
<dbReference type="AlphaFoldDB" id="A0A6M1T5B9"/>
<comment type="similarity">
    <text evidence="2 7">Belongs to the group II decarboxylase family.</text>
</comment>
<comment type="caution">
    <text evidence="8">The sequence shown here is derived from an EMBL/GenBank/DDBJ whole genome shotgun (WGS) entry which is preliminary data.</text>
</comment>
<proteinExistence type="inferred from homology"/>
<accession>A0A6M1T5B9</accession>
<dbReference type="GO" id="GO:0005737">
    <property type="term" value="C:cytoplasm"/>
    <property type="evidence" value="ECO:0007669"/>
    <property type="project" value="TreeGrafter"/>
</dbReference>
<dbReference type="SUPFAM" id="SSF53383">
    <property type="entry name" value="PLP-dependent transferases"/>
    <property type="match status" value="1"/>
</dbReference>
<evidence type="ECO:0000256" key="5">
    <source>
        <dbReference type="ARBA" id="ARBA00023239"/>
    </source>
</evidence>
<evidence type="ECO:0000256" key="7">
    <source>
        <dbReference type="RuleBase" id="RU000382"/>
    </source>
</evidence>
<keyword evidence="9" id="KW-1185">Reference proteome</keyword>
<comment type="cofactor">
    <cofactor evidence="1 6 7">
        <name>pyridoxal 5'-phosphate</name>
        <dbReference type="ChEBI" id="CHEBI:597326"/>
    </cofactor>
</comment>
<keyword evidence="4 6" id="KW-0663">Pyridoxal phosphate</keyword>
<keyword evidence="8" id="KW-0808">Transferase</keyword>
<keyword evidence="8" id="KW-0032">Aminotransferase</keyword>
<name>A0A6M1T5B9_9BACT</name>
<dbReference type="EMBL" id="JAALLT010000004">
    <property type="protein sequence ID" value="NGP77957.1"/>
    <property type="molecule type" value="Genomic_DNA"/>
</dbReference>
<dbReference type="GO" id="GO:0006520">
    <property type="term" value="P:amino acid metabolic process"/>
    <property type="evidence" value="ECO:0007669"/>
    <property type="project" value="InterPro"/>
</dbReference>
<evidence type="ECO:0000256" key="6">
    <source>
        <dbReference type="PIRSR" id="PIRSR602129-50"/>
    </source>
</evidence>
<feature type="modified residue" description="N6-(pyridoxal phosphate)lysine" evidence="6">
    <location>
        <position position="303"/>
    </location>
</feature>
<dbReference type="InterPro" id="IPR015422">
    <property type="entry name" value="PyrdxlP-dep_Trfase_small"/>
</dbReference>
<dbReference type="PRINTS" id="PR00800">
    <property type="entry name" value="YHDCRBOXLASE"/>
</dbReference>
<organism evidence="8 9">
    <name type="scientific">Halalkalibaculum roseum</name>
    <dbReference type="NCBI Taxonomy" id="2709311"/>
    <lineage>
        <taxon>Bacteria</taxon>
        <taxon>Pseudomonadati</taxon>
        <taxon>Balneolota</taxon>
        <taxon>Balneolia</taxon>
        <taxon>Balneolales</taxon>
        <taxon>Balneolaceae</taxon>
        <taxon>Halalkalibaculum</taxon>
    </lineage>
</organism>
<sequence length="485" mass="54280">MKNQIKELEKEARKLEPDFKDRISMTAKVMHYGQNFLEDLPNKKSFIETDDKASEIRNHPFSEHSTELKDLLNLIEDQVDSAGLNPASGRHMGYIPGGGVYPSALADFLAAVSNRYAGVFFSSPGAVRIENMCIRWMCDLIGYPESSGGNLSSGGSIANLTGLVTARDHSGISSKDFENAVIYTTRQVHHCVIKAIKFGGLADATMRTIEMDDRYRMKPQVLDERIEEDKREGLIPLIIFASAGTTDLGAVDPLEDIAGIAEKHSIWLHVDAAYGGFFLLTKRGKQKMKGIEKADSVTIDPHKGLFLPYGSGALLVRDVQKLYDSQHMTANYLQDTLSATDELSPADLSPELSKHFRGLRMWLPLKLFGVKPFRAALNEKLALTNYFYQEVQKIEGIEVGPEPELSVMFFRYVPSHRDADTNKFNKKLVDALHKDGRVFLSSTSIEDTVYLRLAVLSFRTHLEDIELVLEILEKKINELKAGYSK</sequence>
<dbReference type="InterPro" id="IPR015424">
    <property type="entry name" value="PyrdxlP-dep_Trfase"/>
</dbReference>
<dbReference type="PANTHER" id="PTHR11999:SF70">
    <property type="entry name" value="MIP05841P"/>
    <property type="match status" value="1"/>
</dbReference>
<dbReference type="Gene3D" id="3.90.1150.10">
    <property type="entry name" value="Aspartate Aminotransferase, domain 1"/>
    <property type="match status" value="1"/>
</dbReference>
<dbReference type="Proteomes" id="UP000473278">
    <property type="component" value="Unassembled WGS sequence"/>
</dbReference>
<evidence type="ECO:0000256" key="4">
    <source>
        <dbReference type="ARBA" id="ARBA00022898"/>
    </source>
</evidence>
<protein>
    <submittedName>
        <fullName evidence="8">Aminotransferase class V-fold PLP-dependent enzyme</fullName>
    </submittedName>
</protein>
<dbReference type="GO" id="GO:0019752">
    <property type="term" value="P:carboxylic acid metabolic process"/>
    <property type="evidence" value="ECO:0007669"/>
    <property type="project" value="InterPro"/>
</dbReference>
<dbReference type="Pfam" id="PF00282">
    <property type="entry name" value="Pyridoxal_deC"/>
    <property type="match status" value="1"/>
</dbReference>
<dbReference type="GO" id="GO:0016831">
    <property type="term" value="F:carboxy-lyase activity"/>
    <property type="evidence" value="ECO:0007669"/>
    <property type="project" value="UniProtKB-KW"/>
</dbReference>
<dbReference type="InterPro" id="IPR010977">
    <property type="entry name" value="Aromatic_deC"/>
</dbReference>
<gene>
    <name evidence="8" type="ORF">G3570_15010</name>
</gene>
<keyword evidence="3" id="KW-0210">Decarboxylase</keyword>
<evidence type="ECO:0000313" key="8">
    <source>
        <dbReference type="EMBL" id="NGP77957.1"/>
    </source>
</evidence>
<evidence type="ECO:0000256" key="3">
    <source>
        <dbReference type="ARBA" id="ARBA00022793"/>
    </source>
</evidence>
<dbReference type="InterPro" id="IPR015421">
    <property type="entry name" value="PyrdxlP-dep_Trfase_major"/>
</dbReference>